<dbReference type="PANTHER" id="PTHR47197">
    <property type="entry name" value="PROTEIN NIRF"/>
    <property type="match status" value="1"/>
</dbReference>
<dbReference type="InterPro" id="IPR051200">
    <property type="entry name" value="Host-pathogen_enzymatic-act"/>
</dbReference>
<reference evidence="1 2" key="1">
    <citation type="submission" date="2023-06" db="EMBL/GenBank/DDBJ databases">
        <title>Five Gram-positive bacteria isolated from mangrove sediments in Shenzhen, Guangdong, China.</title>
        <authorList>
            <person name="Yu S."/>
            <person name="Zheng W."/>
            <person name="Huang Y."/>
        </authorList>
    </citation>
    <scope>NUCLEOTIDE SEQUENCE [LARGE SCALE GENOMIC DNA]</scope>
    <source>
        <strain evidence="1 2">SaN35-3</strain>
    </source>
</reference>
<dbReference type="InterPro" id="IPR011048">
    <property type="entry name" value="Haem_d1_sf"/>
</dbReference>
<evidence type="ECO:0000313" key="1">
    <source>
        <dbReference type="EMBL" id="WLR43247.1"/>
    </source>
</evidence>
<proteinExistence type="predicted"/>
<dbReference type="SUPFAM" id="SSF51004">
    <property type="entry name" value="C-terminal (heme d1) domain of cytochrome cd1-nitrite reductase"/>
    <property type="match status" value="1"/>
</dbReference>
<dbReference type="Proteomes" id="UP001197974">
    <property type="component" value="Chromosome"/>
</dbReference>
<dbReference type="Gene3D" id="2.130.10.10">
    <property type="entry name" value="YVTN repeat-like/Quinoprotein amine dehydrogenase"/>
    <property type="match status" value="1"/>
</dbReference>
<gene>
    <name evidence="1" type="ORF">LC087_03365</name>
</gene>
<protein>
    <submittedName>
        <fullName evidence="1">NTTRR-F1 domain</fullName>
    </submittedName>
</protein>
<accession>A0ABY9JXJ8</accession>
<name>A0ABY9JXJ8_9BACI</name>
<dbReference type="PANTHER" id="PTHR47197:SF3">
    <property type="entry name" value="DIHYDRO-HEME D1 DEHYDROGENASE"/>
    <property type="match status" value="1"/>
</dbReference>
<evidence type="ECO:0000313" key="2">
    <source>
        <dbReference type="Proteomes" id="UP001197974"/>
    </source>
</evidence>
<organism evidence="1 2">
    <name type="scientific">Bacillus carboniphilus</name>
    <dbReference type="NCBI Taxonomy" id="86663"/>
    <lineage>
        <taxon>Bacteria</taxon>
        <taxon>Bacillati</taxon>
        <taxon>Bacillota</taxon>
        <taxon>Bacilli</taxon>
        <taxon>Bacillales</taxon>
        <taxon>Bacillaceae</taxon>
        <taxon>Bacillus</taxon>
    </lineage>
</organism>
<dbReference type="EMBL" id="CP129013">
    <property type="protein sequence ID" value="WLR43247.1"/>
    <property type="molecule type" value="Genomic_DNA"/>
</dbReference>
<dbReference type="NCBIfam" id="NF033675">
    <property type="entry name" value="NTTRR-F1"/>
    <property type="match status" value="1"/>
</dbReference>
<keyword evidence="2" id="KW-1185">Reference proteome</keyword>
<dbReference type="RefSeq" id="WP_226539761.1">
    <property type="nucleotide sequence ID" value="NZ_CP129013.1"/>
</dbReference>
<dbReference type="InterPro" id="IPR015943">
    <property type="entry name" value="WD40/YVTN_repeat-like_dom_sf"/>
</dbReference>
<sequence length="524" mass="56484">MALFQNLTINGRFQSGELPPWTEVNACIVENPCPTVEGTYSAALKSGTQDASIEQLVNVIQDESYQLFISLAANQSGTSPFVSIILEFLDHTLTFIENGLELIIEEGQLPNGQRGSFKFITENTSTAPQNAAFARLKITKLGSVNTTAVIVDNVVLNRVNDSLGTNIPNTYVGNTGERTITEIPSIETIQLISGSPVAMVLVNDHIYVGNGRAISIIDTTDNRRSDLTLELSVQYAFNRNMLVNKSETKIYVCEGESTDTQGFVGVIDINTNIIQAEITVGIEPIALSLTSNDDTLYVLNQADSTVSVIDTNDNSFTASFIVTTIRTDATFLQVTPDDSKLIIGYQEANSFDVFNIPENTFNQSISFPNSGLQMRSIGISLDELSINVGCANSNGGSEFLAYEPTQLILKQSLQLSSGNTTNCPNTFVQVASTSTNTSCIYVGESGSNSVYQILENNQVVDPLSLITEINISDFESGFIGLSQDTNWIVTANSGNNSATFISLDSFSIFGTSPVGSSPQILVVT</sequence>